<sequence>MARNKGDFWQTQKKKKDGKLVRIDDGGGASMDGICDDLLLEILLRLSDQRLAIQCSVVCKRWRMLIWSPQFVGAFKGKRPTTLVMQVGECMRIMLCGRKYCRPTDNVVYQKQLSSFTSYLNFIPEDGLMNIKACFNDLLLVERFRDERRKLYICNPFTRQWFLLPNLNLNPVSYYGEKFGLSCEEVPDSGNKLLFKYRVSIVYDHIKVANFRWKTRKWSRSYIGEGLSPLDGTDNLVSLNGNFYCIMTCSKTKTIIVFVFDPGRNKFVGRIELPKLTDFHPT</sequence>
<evidence type="ECO:0000313" key="3">
    <source>
        <dbReference type="EMBL" id="KAF4386722.1"/>
    </source>
</evidence>
<evidence type="ECO:0000259" key="1">
    <source>
        <dbReference type="Pfam" id="PF00646"/>
    </source>
</evidence>
<evidence type="ECO:0000313" key="5">
    <source>
        <dbReference type="Proteomes" id="UP000525078"/>
    </source>
</evidence>
<dbReference type="PANTHER" id="PTHR31672">
    <property type="entry name" value="BNACNNG10540D PROTEIN"/>
    <property type="match status" value="1"/>
</dbReference>
<dbReference type="EMBL" id="JAATIQ010000050">
    <property type="protein sequence ID" value="KAF4392878.1"/>
    <property type="molecule type" value="Genomic_DNA"/>
</dbReference>
<dbReference type="Pfam" id="PF03478">
    <property type="entry name" value="Beta-prop_KIB1-4"/>
    <property type="match status" value="1"/>
</dbReference>
<reference evidence="5 6" key="1">
    <citation type="journal article" date="2020" name="bioRxiv">
        <title>Sequence and annotation of 42 cannabis genomes reveals extensive copy number variation in cannabinoid synthesis and pathogen resistance genes.</title>
        <authorList>
            <person name="Mckernan K.J."/>
            <person name="Helbert Y."/>
            <person name="Kane L.T."/>
            <person name="Ebling H."/>
            <person name="Zhang L."/>
            <person name="Liu B."/>
            <person name="Eaton Z."/>
            <person name="Mclaughlin S."/>
            <person name="Kingan S."/>
            <person name="Baybayan P."/>
            <person name="Concepcion G."/>
            <person name="Jordan M."/>
            <person name="Riva A."/>
            <person name="Barbazuk W."/>
            <person name="Harkins T."/>
        </authorList>
    </citation>
    <scope>NUCLEOTIDE SEQUENCE [LARGE SCALE GENOMIC DNA]</scope>
    <source>
        <strain evidence="5 6">cv. Jamaican Lion 4</strain>
        <strain evidence="4">Father</strain>
        <strain evidence="3">Mother</strain>
        <tissue evidence="4">Leaf</tissue>
    </source>
</reference>
<gene>
    <name evidence="3" type="ORF">F8388_006677</name>
    <name evidence="4" type="ORF">G4B88_011873</name>
</gene>
<keyword evidence="6" id="KW-1185">Reference proteome</keyword>
<accession>A0A7J6HE20</accession>
<dbReference type="InterPro" id="IPR005174">
    <property type="entry name" value="KIB1-4_b-propeller"/>
</dbReference>
<dbReference type="Gene3D" id="1.20.1280.50">
    <property type="match status" value="1"/>
</dbReference>
<dbReference type="InterPro" id="IPR001810">
    <property type="entry name" value="F-box_dom"/>
</dbReference>
<feature type="domain" description="KIB1-4 beta-propeller" evidence="2">
    <location>
        <begin position="137"/>
        <end position="255"/>
    </location>
</feature>
<name>A0A7J6HE20_CANSA</name>
<evidence type="ECO:0000313" key="6">
    <source>
        <dbReference type="Proteomes" id="UP000583929"/>
    </source>
</evidence>
<evidence type="ECO:0000313" key="4">
    <source>
        <dbReference type="EMBL" id="KAF4392878.1"/>
    </source>
</evidence>
<dbReference type="Pfam" id="PF00646">
    <property type="entry name" value="F-box"/>
    <property type="match status" value="1"/>
</dbReference>
<proteinExistence type="predicted"/>
<comment type="caution">
    <text evidence="4">The sequence shown here is derived from an EMBL/GenBank/DDBJ whole genome shotgun (WGS) entry which is preliminary data.</text>
</comment>
<evidence type="ECO:0008006" key="7">
    <source>
        <dbReference type="Google" id="ProtNLM"/>
    </source>
</evidence>
<dbReference type="PANTHER" id="PTHR31672:SF2">
    <property type="entry name" value="F-BOX DOMAIN-CONTAINING PROTEIN"/>
    <property type="match status" value="1"/>
</dbReference>
<dbReference type="AlphaFoldDB" id="A0A7J6HE20"/>
<organism evidence="4 6">
    <name type="scientific">Cannabis sativa</name>
    <name type="common">Hemp</name>
    <name type="synonym">Marijuana</name>
    <dbReference type="NCBI Taxonomy" id="3483"/>
    <lineage>
        <taxon>Eukaryota</taxon>
        <taxon>Viridiplantae</taxon>
        <taxon>Streptophyta</taxon>
        <taxon>Embryophyta</taxon>
        <taxon>Tracheophyta</taxon>
        <taxon>Spermatophyta</taxon>
        <taxon>Magnoliopsida</taxon>
        <taxon>eudicotyledons</taxon>
        <taxon>Gunneridae</taxon>
        <taxon>Pentapetalae</taxon>
        <taxon>rosids</taxon>
        <taxon>fabids</taxon>
        <taxon>Rosales</taxon>
        <taxon>Cannabaceae</taxon>
        <taxon>Cannabis</taxon>
    </lineage>
</organism>
<dbReference type="InterPro" id="IPR036047">
    <property type="entry name" value="F-box-like_dom_sf"/>
</dbReference>
<dbReference type="Proteomes" id="UP000583929">
    <property type="component" value="Unassembled WGS sequence"/>
</dbReference>
<dbReference type="SUPFAM" id="SSF81383">
    <property type="entry name" value="F-box domain"/>
    <property type="match status" value="1"/>
</dbReference>
<feature type="domain" description="F-box" evidence="1">
    <location>
        <begin position="34"/>
        <end position="71"/>
    </location>
</feature>
<dbReference type="InterPro" id="IPR050796">
    <property type="entry name" value="SCF_F-box_component"/>
</dbReference>
<evidence type="ECO:0000259" key="2">
    <source>
        <dbReference type="Pfam" id="PF03478"/>
    </source>
</evidence>
<dbReference type="EMBL" id="JAATIP010000041">
    <property type="protein sequence ID" value="KAF4386722.1"/>
    <property type="molecule type" value="Genomic_DNA"/>
</dbReference>
<protein>
    <recommendedName>
        <fullName evidence="7">F-box domain-containing protein</fullName>
    </recommendedName>
</protein>
<dbReference type="Proteomes" id="UP000525078">
    <property type="component" value="Unassembled WGS sequence"/>
</dbReference>